<accession>A0A947D976</accession>
<dbReference type="GO" id="GO:0030677">
    <property type="term" value="C:ribonuclease P complex"/>
    <property type="evidence" value="ECO:0007669"/>
    <property type="project" value="TreeGrafter"/>
</dbReference>
<dbReference type="GO" id="GO:0001682">
    <property type="term" value="P:tRNA 5'-leader removal"/>
    <property type="evidence" value="ECO:0007669"/>
    <property type="project" value="UniProtKB-UniRule"/>
</dbReference>
<name>A0A947D976_9HYPH</name>
<dbReference type="HAMAP" id="MF_00227">
    <property type="entry name" value="RNase_P"/>
    <property type="match status" value="1"/>
</dbReference>
<organism evidence="10 11">
    <name type="scientific">Prosthecodimorpha staleyi</name>
    <dbReference type="NCBI Taxonomy" id="2840188"/>
    <lineage>
        <taxon>Bacteria</taxon>
        <taxon>Pseudomonadati</taxon>
        <taxon>Pseudomonadota</taxon>
        <taxon>Alphaproteobacteria</taxon>
        <taxon>Hyphomicrobiales</taxon>
        <taxon>Ancalomicrobiaceae</taxon>
        <taxon>Prosthecodimorpha</taxon>
    </lineage>
</organism>
<comment type="caution">
    <text evidence="10">The sequence shown here is derived from an EMBL/GenBank/DDBJ whole genome shotgun (WGS) entry which is preliminary data.</text>
</comment>
<comment type="similarity">
    <text evidence="7">Belongs to the RnpA family.</text>
</comment>
<reference evidence="10 11" key="1">
    <citation type="submission" date="2021-06" db="EMBL/GenBank/DDBJ databases">
        <authorList>
            <person name="Grouzdev D.S."/>
            <person name="Koziaeva V."/>
        </authorList>
    </citation>
    <scope>NUCLEOTIDE SEQUENCE [LARGE SCALE GENOMIC DNA]</scope>
    <source>
        <strain evidence="10 11">22</strain>
    </source>
</reference>
<dbReference type="EMBL" id="JAHHZF010000019">
    <property type="protein sequence ID" value="MBT9293050.1"/>
    <property type="molecule type" value="Genomic_DNA"/>
</dbReference>
<evidence type="ECO:0000256" key="4">
    <source>
        <dbReference type="ARBA" id="ARBA00022759"/>
    </source>
</evidence>
<comment type="catalytic activity">
    <reaction evidence="7">
        <text>Endonucleolytic cleavage of RNA, removing 5'-extranucleotides from tRNA precursor.</text>
        <dbReference type="EC" id="3.1.26.5"/>
    </reaction>
</comment>
<protein>
    <recommendedName>
        <fullName evidence="7 8">Ribonuclease P protein component</fullName>
        <shortName evidence="7">RNase P protein</shortName>
        <shortName evidence="7">RNaseP protein</shortName>
        <ecNumber evidence="7 8">3.1.26.5</ecNumber>
    </recommendedName>
    <alternativeName>
        <fullName evidence="7">Protein C5</fullName>
    </alternativeName>
</protein>
<keyword evidence="3 7" id="KW-0540">Nuclease</keyword>
<evidence type="ECO:0000256" key="5">
    <source>
        <dbReference type="ARBA" id="ARBA00022801"/>
    </source>
</evidence>
<keyword evidence="2 7" id="KW-0819">tRNA processing</keyword>
<evidence type="ECO:0000313" key="11">
    <source>
        <dbReference type="Proteomes" id="UP000766595"/>
    </source>
</evidence>
<dbReference type="InterPro" id="IPR020539">
    <property type="entry name" value="RNase_P_CS"/>
</dbReference>
<evidence type="ECO:0000313" key="10">
    <source>
        <dbReference type="EMBL" id="MBT9293050.1"/>
    </source>
</evidence>
<proteinExistence type="inferred from homology"/>
<evidence type="ECO:0000256" key="8">
    <source>
        <dbReference type="NCBIfam" id="TIGR00188"/>
    </source>
</evidence>
<dbReference type="NCBIfam" id="TIGR00188">
    <property type="entry name" value="rnpA"/>
    <property type="match status" value="1"/>
</dbReference>
<dbReference type="AlphaFoldDB" id="A0A947D976"/>
<gene>
    <name evidence="7 10" type="primary">rnpA</name>
    <name evidence="10" type="ORF">KL771_26555</name>
</gene>
<dbReference type="GO" id="GO:0000049">
    <property type="term" value="F:tRNA binding"/>
    <property type="evidence" value="ECO:0007669"/>
    <property type="project" value="UniProtKB-UniRule"/>
</dbReference>
<dbReference type="InterPro" id="IPR014721">
    <property type="entry name" value="Ribsml_uS5_D2-typ_fold_subgr"/>
</dbReference>
<dbReference type="EC" id="3.1.26.5" evidence="7 8"/>
<dbReference type="PANTHER" id="PTHR33992">
    <property type="entry name" value="RIBONUCLEASE P PROTEIN COMPONENT"/>
    <property type="match status" value="1"/>
</dbReference>
<dbReference type="InterPro" id="IPR020568">
    <property type="entry name" value="Ribosomal_Su5_D2-typ_SF"/>
</dbReference>
<evidence type="ECO:0000256" key="6">
    <source>
        <dbReference type="ARBA" id="ARBA00022884"/>
    </source>
</evidence>
<keyword evidence="6 7" id="KW-0694">RNA-binding</keyword>
<dbReference type="Proteomes" id="UP000766595">
    <property type="component" value="Unassembled WGS sequence"/>
</dbReference>
<dbReference type="InterPro" id="IPR000100">
    <property type="entry name" value="RNase_P"/>
</dbReference>
<dbReference type="Pfam" id="PF00825">
    <property type="entry name" value="Ribonuclease_P"/>
    <property type="match status" value="1"/>
</dbReference>
<comment type="subunit">
    <text evidence="7">Consists of a catalytic RNA component (M1 or rnpB) and a protein subunit.</text>
</comment>
<evidence type="ECO:0000256" key="2">
    <source>
        <dbReference type="ARBA" id="ARBA00022694"/>
    </source>
</evidence>
<dbReference type="GO" id="GO:0042781">
    <property type="term" value="F:3'-tRNA processing endoribonuclease activity"/>
    <property type="evidence" value="ECO:0007669"/>
    <property type="project" value="TreeGrafter"/>
</dbReference>
<dbReference type="RefSeq" id="WP_261971550.1">
    <property type="nucleotide sequence ID" value="NZ_JAHHZF010000019.1"/>
</dbReference>
<keyword evidence="11" id="KW-1185">Reference proteome</keyword>
<dbReference type="SUPFAM" id="SSF54211">
    <property type="entry name" value="Ribosomal protein S5 domain 2-like"/>
    <property type="match status" value="1"/>
</dbReference>
<evidence type="ECO:0000256" key="3">
    <source>
        <dbReference type="ARBA" id="ARBA00022722"/>
    </source>
</evidence>
<evidence type="ECO:0000256" key="1">
    <source>
        <dbReference type="ARBA" id="ARBA00002663"/>
    </source>
</evidence>
<feature type="region of interest" description="Disordered" evidence="9">
    <location>
        <begin position="122"/>
        <end position="165"/>
    </location>
</feature>
<keyword evidence="5 7" id="KW-0378">Hydrolase</keyword>
<evidence type="ECO:0000256" key="9">
    <source>
        <dbReference type="SAM" id="MobiDB-lite"/>
    </source>
</evidence>
<dbReference type="Gene3D" id="3.30.230.10">
    <property type="match status" value="1"/>
</dbReference>
<comment type="function">
    <text evidence="1 7">RNaseP catalyzes the removal of the 5'-leader sequence from pre-tRNA to produce the mature 5'-terminus. It can also cleave other RNA substrates such as 4.5S RNA. The protein component plays an auxiliary but essential role in vivo by binding to the 5'-leader sequence and broadening the substrate specificity of the ribozyme.</text>
</comment>
<feature type="compositionally biased region" description="Low complexity" evidence="9">
    <location>
        <begin position="155"/>
        <end position="165"/>
    </location>
</feature>
<dbReference type="PANTHER" id="PTHR33992:SF1">
    <property type="entry name" value="RIBONUCLEASE P PROTEIN COMPONENT"/>
    <property type="match status" value="1"/>
</dbReference>
<keyword evidence="4 7" id="KW-0255">Endonuclease</keyword>
<dbReference type="PROSITE" id="PS00648">
    <property type="entry name" value="RIBONUCLEASE_P"/>
    <property type="match status" value="1"/>
</dbReference>
<sequence>MDRLKKRAEFLAVAKGARSARRAFVLQALVPGLPDPGIVSGAGAVASPAGLPAPRIGYTVTKKVGNAVERNRIRRRLREAVRLEASAHARRGVDYVLVGRREALALPFDQLLSDLESAFRQVHRGPRPDRRPGPVPDAPVPVAAAPAALPPAAPSPHSIAPGGTR</sequence>
<evidence type="ECO:0000256" key="7">
    <source>
        <dbReference type="HAMAP-Rule" id="MF_00227"/>
    </source>
</evidence>
<dbReference type="GO" id="GO:0004526">
    <property type="term" value="F:ribonuclease P activity"/>
    <property type="evidence" value="ECO:0007669"/>
    <property type="project" value="UniProtKB-UniRule"/>
</dbReference>